<dbReference type="PANTHER" id="PTHR36456">
    <property type="entry name" value="UPF0232 PROTEIN SCO3875"/>
    <property type="match status" value="1"/>
</dbReference>
<organism evidence="2 3">
    <name type="scientific">Teichococcus coralli</name>
    <dbReference type="NCBI Taxonomy" id="2545983"/>
    <lineage>
        <taxon>Bacteria</taxon>
        <taxon>Pseudomonadati</taxon>
        <taxon>Pseudomonadota</taxon>
        <taxon>Alphaproteobacteria</taxon>
        <taxon>Acetobacterales</taxon>
        <taxon>Roseomonadaceae</taxon>
        <taxon>Roseomonas</taxon>
    </lineage>
</organism>
<evidence type="ECO:0000256" key="1">
    <source>
        <dbReference type="SAM" id="MobiDB-lite"/>
    </source>
</evidence>
<dbReference type="PANTHER" id="PTHR36456:SF1">
    <property type="entry name" value="UPF0232 PROTEIN SCO3875"/>
    <property type="match status" value="1"/>
</dbReference>
<dbReference type="Pfam" id="PF05258">
    <property type="entry name" value="DciA"/>
    <property type="match status" value="1"/>
</dbReference>
<evidence type="ECO:0000313" key="3">
    <source>
        <dbReference type="Proteomes" id="UP000460715"/>
    </source>
</evidence>
<sequence length="173" mass="18873">MQEEDEPPRGSSPRTEKPEEATRPAPVWRADLGPRPLSALLPRLTRPAFKRRSPAAAHLMTDWPEIVGPALAAQSMPLRMTGGTLTLRCAGPMAMELQHMAPQLVARINTALGQRLVERLRFVQGAMPPPAPRAKRPPPAKLPAAVSEALEAVPDPELRAALARLGQGVYRRR</sequence>
<dbReference type="EMBL" id="SNVJ01000003">
    <property type="protein sequence ID" value="MXP62508.1"/>
    <property type="molecule type" value="Genomic_DNA"/>
</dbReference>
<dbReference type="Proteomes" id="UP000460715">
    <property type="component" value="Unassembled WGS sequence"/>
</dbReference>
<evidence type="ECO:0000313" key="2">
    <source>
        <dbReference type="EMBL" id="MXP62508.1"/>
    </source>
</evidence>
<name>A0A845B7N4_9PROT</name>
<comment type="caution">
    <text evidence="2">The sequence shown here is derived from an EMBL/GenBank/DDBJ whole genome shotgun (WGS) entry which is preliminary data.</text>
</comment>
<dbReference type="InterPro" id="IPR007922">
    <property type="entry name" value="DciA-like"/>
</dbReference>
<reference evidence="2 3" key="1">
    <citation type="submission" date="2019-03" db="EMBL/GenBank/DDBJ databases">
        <title>Roseomonas sp. a novel Roseomonas species isolated from Sea whip Gorgonian.</title>
        <authorList>
            <person name="Li F."/>
            <person name="Pan X."/>
            <person name="Huang S."/>
            <person name="Li Z."/>
            <person name="Meng B."/>
        </authorList>
    </citation>
    <scope>NUCLEOTIDE SEQUENCE [LARGE SCALE GENOMIC DNA]</scope>
    <source>
        <strain evidence="2 3">M0104</strain>
    </source>
</reference>
<accession>A0A845B7N4</accession>
<dbReference type="InterPro" id="IPR010593">
    <property type="entry name" value="DUF1159"/>
</dbReference>
<protein>
    <submittedName>
        <fullName evidence="2">DUF721 domain-containing protein</fullName>
    </submittedName>
</protein>
<dbReference type="AlphaFoldDB" id="A0A845B7N4"/>
<keyword evidence="3" id="KW-1185">Reference proteome</keyword>
<feature type="region of interest" description="Disordered" evidence="1">
    <location>
        <begin position="1"/>
        <end position="32"/>
    </location>
</feature>
<dbReference type="OrthoDB" id="7160947at2"/>
<dbReference type="PIRSF" id="PIRSF032064">
    <property type="entry name" value="UCP032064"/>
    <property type="match status" value="1"/>
</dbReference>
<proteinExistence type="predicted"/>
<dbReference type="RefSeq" id="WP_160935642.1">
    <property type="nucleotide sequence ID" value="NZ_SNVJ01000003.1"/>
</dbReference>
<gene>
    <name evidence="2" type="ORF">E0493_03960</name>
</gene>